<organism evidence="2 3">
    <name type="scientific">Lentzea cavernae</name>
    <dbReference type="NCBI Taxonomy" id="2020703"/>
    <lineage>
        <taxon>Bacteria</taxon>
        <taxon>Bacillati</taxon>
        <taxon>Actinomycetota</taxon>
        <taxon>Actinomycetes</taxon>
        <taxon>Pseudonocardiales</taxon>
        <taxon>Pseudonocardiaceae</taxon>
        <taxon>Lentzea</taxon>
    </lineage>
</organism>
<keyword evidence="3" id="KW-1185">Reference proteome</keyword>
<evidence type="ECO:0000256" key="1">
    <source>
        <dbReference type="SAM" id="MobiDB-lite"/>
    </source>
</evidence>
<accession>A0ABQ3MS21</accession>
<evidence type="ECO:0008006" key="4">
    <source>
        <dbReference type="Google" id="ProtNLM"/>
    </source>
</evidence>
<feature type="compositionally biased region" description="Low complexity" evidence="1">
    <location>
        <begin position="129"/>
        <end position="138"/>
    </location>
</feature>
<sequence>MATNFDPDAIRESAKKLGSIMDDMAAFEALKANWPNAGGFELAQRVERVVDDRRNGVVANAEHLKIALDDMRSTLTKIADDFEKADEDNAAKIKASIGNMASEMRSDIARFDQNTEQDQHNFTPGPKAGSSGSSSDGDGYNDVLSSDDTDVESAESAEDTVTESAESSVDTDDENNSDGDGYDDVLPSDGTQSFDSSMEDLESLEDSVSDEEVESDLEPEEEPKGDSDGYIAK</sequence>
<protein>
    <recommendedName>
        <fullName evidence="4">Excreted virulence factor EspC, type VII ESX diderm</fullName>
    </recommendedName>
</protein>
<reference evidence="3" key="1">
    <citation type="journal article" date="2019" name="Int. J. Syst. Evol. Microbiol.">
        <title>The Global Catalogue of Microorganisms (GCM) 10K type strain sequencing project: providing services to taxonomists for standard genome sequencing and annotation.</title>
        <authorList>
            <consortium name="The Broad Institute Genomics Platform"/>
            <consortium name="The Broad Institute Genome Sequencing Center for Infectious Disease"/>
            <person name="Wu L."/>
            <person name="Ma J."/>
        </authorList>
    </citation>
    <scope>NUCLEOTIDE SEQUENCE [LARGE SCALE GENOMIC DNA]</scope>
    <source>
        <strain evidence="3">CGMCC 4.7367</strain>
    </source>
</reference>
<evidence type="ECO:0000313" key="3">
    <source>
        <dbReference type="Proteomes" id="UP000605568"/>
    </source>
</evidence>
<name>A0ABQ3MS21_9PSEU</name>
<feature type="compositionally biased region" description="Acidic residues" evidence="1">
    <location>
        <begin position="197"/>
        <end position="221"/>
    </location>
</feature>
<feature type="region of interest" description="Disordered" evidence="1">
    <location>
        <begin position="115"/>
        <end position="233"/>
    </location>
</feature>
<proteinExistence type="predicted"/>
<dbReference type="Proteomes" id="UP000605568">
    <property type="component" value="Unassembled WGS sequence"/>
</dbReference>
<dbReference type="EMBL" id="BNAR01000016">
    <property type="protein sequence ID" value="GHH56510.1"/>
    <property type="molecule type" value="Genomic_DNA"/>
</dbReference>
<feature type="compositionally biased region" description="Acidic residues" evidence="1">
    <location>
        <begin position="169"/>
        <end position="183"/>
    </location>
</feature>
<evidence type="ECO:0000313" key="2">
    <source>
        <dbReference type="EMBL" id="GHH56510.1"/>
    </source>
</evidence>
<gene>
    <name evidence="2" type="ORF">GCM10017774_74710</name>
</gene>
<feature type="compositionally biased region" description="Acidic residues" evidence="1">
    <location>
        <begin position="145"/>
        <end position="161"/>
    </location>
</feature>
<dbReference type="RefSeq" id="WP_191304110.1">
    <property type="nucleotide sequence ID" value="NZ_BNAR01000016.1"/>
</dbReference>
<comment type="caution">
    <text evidence="2">The sequence shown here is derived from an EMBL/GenBank/DDBJ whole genome shotgun (WGS) entry which is preliminary data.</text>
</comment>